<proteinExistence type="predicted"/>
<comment type="caution">
    <text evidence="2">The sequence shown here is derived from an EMBL/GenBank/DDBJ whole genome shotgun (WGS) entry which is preliminary data.</text>
</comment>
<reference evidence="2 3" key="1">
    <citation type="journal article" date="2023" name="BMC Biotechnol.">
        <title>Vitis rotundifolia cv Carlos genome sequencing.</title>
        <authorList>
            <person name="Huff M."/>
            <person name="Hulse-Kemp A."/>
            <person name="Scheffler B."/>
            <person name="Youngblood R."/>
            <person name="Simpson S."/>
            <person name="Babiker E."/>
            <person name="Staton M."/>
        </authorList>
    </citation>
    <scope>NUCLEOTIDE SEQUENCE [LARGE SCALE GENOMIC DNA]</scope>
    <source>
        <tissue evidence="2">Leaf</tissue>
    </source>
</reference>
<sequence length="123" mass="13332">MSKSGDSQETGVSDLRERAGLPDSEDPDESSSNVEHKTEPHSDFPHAEDLRAKKVKNQVPVKDMADLTPEESTVPIQEKHLPPCPHTSTTSNDQITGSGTSSEGNTDMKDQEAIPKAPPSYHV</sequence>
<accession>A0AA39DGN2</accession>
<dbReference type="AlphaFoldDB" id="A0AA39DGN2"/>
<evidence type="ECO:0000313" key="3">
    <source>
        <dbReference type="Proteomes" id="UP001168098"/>
    </source>
</evidence>
<feature type="region of interest" description="Disordered" evidence="1">
    <location>
        <begin position="1"/>
        <end position="123"/>
    </location>
</feature>
<name>A0AA39DGN2_VITRO</name>
<dbReference type="EMBL" id="JARBHA010000014">
    <property type="protein sequence ID" value="KAJ9683366.1"/>
    <property type="molecule type" value="Genomic_DNA"/>
</dbReference>
<feature type="compositionally biased region" description="Polar residues" evidence="1">
    <location>
        <begin position="86"/>
        <end position="105"/>
    </location>
</feature>
<dbReference type="Proteomes" id="UP001168098">
    <property type="component" value="Unassembled WGS sequence"/>
</dbReference>
<evidence type="ECO:0000313" key="2">
    <source>
        <dbReference type="EMBL" id="KAJ9683366.1"/>
    </source>
</evidence>
<feature type="compositionally biased region" description="Basic and acidic residues" evidence="1">
    <location>
        <begin position="34"/>
        <end position="52"/>
    </location>
</feature>
<gene>
    <name evidence="2" type="ORF">PVL29_019093</name>
</gene>
<keyword evidence="3" id="KW-1185">Reference proteome</keyword>
<feature type="compositionally biased region" description="Polar residues" evidence="1">
    <location>
        <begin position="1"/>
        <end position="11"/>
    </location>
</feature>
<organism evidence="2 3">
    <name type="scientific">Vitis rotundifolia</name>
    <name type="common">Muscadine grape</name>
    <dbReference type="NCBI Taxonomy" id="103349"/>
    <lineage>
        <taxon>Eukaryota</taxon>
        <taxon>Viridiplantae</taxon>
        <taxon>Streptophyta</taxon>
        <taxon>Embryophyta</taxon>
        <taxon>Tracheophyta</taxon>
        <taxon>Spermatophyta</taxon>
        <taxon>Magnoliopsida</taxon>
        <taxon>eudicotyledons</taxon>
        <taxon>Gunneridae</taxon>
        <taxon>Pentapetalae</taxon>
        <taxon>rosids</taxon>
        <taxon>Vitales</taxon>
        <taxon>Vitaceae</taxon>
        <taxon>Viteae</taxon>
        <taxon>Vitis</taxon>
    </lineage>
</organism>
<protein>
    <submittedName>
        <fullName evidence="2">Uncharacterized protein</fullName>
    </submittedName>
</protein>
<evidence type="ECO:0000256" key="1">
    <source>
        <dbReference type="SAM" id="MobiDB-lite"/>
    </source>
</evidence>